<dbReference type="PANTHER" id="PTHR35804:SF1">
    <property type="entry name" value="LYSINE EXPORTER LYSO"/>
    <property type="match status" value="1"/>
</dbReference>
<dbReference type="GO" id="GO:0005886">
    <property type="term" value="C:plasma membrane"/>
    <property type="evidence" value="ECO:0007669"/>
    <property type="project" value="TreeGrafter"/>
</dbReference>
<dbReference type="PANTHER" id="PTHR35804">
    <property type="entry name" value="LYSINE EXPORTER LYSO"/>
    <property type="match status" value="1"/>
</dbReference>
<dbReference type="Pfam" id="PF03956">
    <property type="entry name" value="Lys_export"/>
    <property type="match status" value="1"/>
</dbReference>
<keyword evidence="1" id="KW-0472">Membrane</keyword>
<gene>
    <name evidence="2" type="ORF">ENW83_01730</name>
</gene>
<proteinExistence type="predicted"/>
<name>A0A7J3SKQ5_9CREN</name>
<feature type="transmembrane region" description="Helical" evidence="1">
    <location>
        <begin position="33"/>
        <end position="51"/>
    </location>
</feature>
<feature type="transmembrane region" description="Helical" evidence="1">
    <location>
        <begin position="63"/>
        <end position="83"/>
    </location>
</feature>
<dbReference type="EMBL" id="DTLS01000049">
    <property type="protein sequence ID" value="HGZ59913.1"/>
    <property type="molecule type" value="Genomic_DNA"/>
</dbReference>
<dbReference type="GO" id="GO:0015661">
    <property type="term" value="F:L-lysine efflux transmembrane transporter activity"/>
    <property type="evidence" value="ECO:0007669"/>
    <property type="project" value="InterPro"/>
</dbReference>
<keyword evidence="1" id="KW-1133">Transmembrane helix</keyword>
<dbReference type="AlphaFoldDB" id="A0A7J3SKQ5"/>
<protein>
    <submittedName>
        <fullName evidence="2">Lysine exporter LysO family protein</fullName>
    </submittedName>
</protein>
<comment type="caution">
    <text evidence="2">The sequence shown here is derived from an EMBL/GenBank/DDBJ whole genome shotgun (WGS) entry which is preliminary data.</text>
</comment>
<dbReference type="InterPro" id="IPR005642">
    <property type="entry name" value="LysO"/>
</dbReference>
<sequence length="191" mass="20472">MKFQYKILATFVFGLLFGKFVKFNTNAQSSIELLLFFMLFLIGIEGGYSISLREIKGGLEKGFATLICSILGSIVAGIAFYPIMGKVSLASAMGLGWYSFSGSFLTSQLGGQAGFIGFITNLSRELFGMIAIPTFSKKLDCGSLISLAGSPSSDTLFPFIYKECGSSYIIPSIAQGMMTAFVVPLLTAAFV</sequence>
<evidence type="ECO:0000256" key="1">
    <source>
        <dbReference type="SAM" id="Phobius"/>
    </source>
</evidence>
<keyword evidence="1" id="KW-0812">Transmembrane</keyword>
<feature type="transmembrane region" description="Helical" evidence="1">
    <location>
        <begin position="95"/>
        <end position="119"/>
    </location>
</feature>
<accession>A0A7J3SKQ5</accession>
<reference evidence="2" key="1">
    <citation type="journal article" date="2020" name="mSystems">
        <title>Genome- and Community-Level Interaction Insights into Carbon Utilization and Element Cycling Functions of Hydrothermarchaeota in Hydrothermal Sediment.</title>
        <authorList>
            <person name="Zhou Z."/>
            <person name="Liu Y."/>
            <person name="Xu W."/>
            <person name="Pan J."/>
            <person name="Luo Z.H."/>
            <person name="Li M."/>
        </authorList>
    </citation>
    <scope>NUCLEOTIDE SEQUENCE [LARGE SCALE GENOMIC DNA]</scope>
    <source>
        <strain evidence="2">SpSt-885</strain>
    </source>
</reference>
<evidence type="ECO:0000313" key="2">
    <source>
        <dbReference type="EMBL" id="HGZ59913.1"/>
    </source>
</evidence>
<organism evidence="2">
    <name type="scientific">Fervidicoccus fontis</name>
    <dbReference type="NCBI Taxonomy" id="683846"/>
    <lineage>
        <taxon>Archaea</taxon>
        <taxon>Thermoproteota</taxon>
        <taxon>Thermoprotei</taxon>
        <taxon>Fervidicoccales</taxon>
        <taxon>Fervidicoccaceae</taxon>
        <taxon>Fervidicoccus</taxon>
    </lineage>
</organism>